<evidence type="ECO:0000313" key="3">
    <source>
        <dbReference type="EMBL" id="CRK08875.1"/>
    </source>
</evidence>
<name>A0A0G4KL64_VERLO</name>
<dbReference type="PANTHER" id="PTHR24198">
    <property type="entry name" value="ANKYRIN REPEAT AND PROTEIN KINASE DOMAIN-CONTAINING PROTEIN"/>
    <property type="match status" value="1"/>
</dbReference>
<dbReference type="AlphaFoldDB" id="A0A0G4KL64"/>
<keyword evidence="4" id="KW-1185">Reference proteome</keyword>
<evidence type="ECO:0000256" key="2">
    <source>
        <dbReference type="ARBA" id="ARBA00023043"/>
    </source>
</evidence>
<organism evidence="3 4">
    <name type="scientific">Verticillium longisporum</name>
    <name type="common">Verticillium dahliae var. longisporum</name>
    <dbReference type="NCBI Taxonomy" id="100787"/>
    <lineage>
        <taxon>Eukaryota</taxon>
        <taxon>Fungi</taxon>
        <taxon>Dikarya</taxon>
        <taxon>Ascomycota</taxon>
        <taxon>Pezizomycotina</taxon>
        <taxon>Sordariomycetes</taxon>
        <taxon>Hypocreomycetidae</taxon>
        <taxon>Glomerellales</taxon>
        <taxon>Plectosphaerellaceae</taxon>
        <taxon>Verticillium</taxon>
    </lineage>
</organism>
<dbReference type="Proteomes" id="UP000044602">
    <property type="component" value="Unassembled WGS sequence"/>
</dbReference>
<dbReference type="PANTHER" id="PTHR24198:SF165">
    <property type="entry name" value="ANKYRIN REPEAT-CONTAINING PROTEIN-RELATED"/>
    <property type="match status" value="1"/>
</dbReference>
<protein>
    <submittedName>
        <fullName evidence="3">Uncharacterized protein</fullName>
    </submittedName>
</protein>
<evidence type="ECO:0000256" key="1">
    <source>
        <dbReference type="ARBA" id="ARBA00022737"/>
    </source>
</evidence>
<gene>
    <name evidence="3" type="ORF">BN1708_009833</name>
</gene>
<dbReference type="Gene3D" id="1.25.40.20">
    <property type="entry name" value="Ankyrin repeat-containing domain"/>
    <property type="match status" value="2"/>
</dbReference>
<dbReference type="SMART" id="SM00248">
    <property type="entry name" value="ANK"/>
    <property type="match status" value="4"/>
</dbReference>
<dbReference type="InterPro" id="IPR002110">
    <property type="entry name" value="Ankyrin_rpt"/>
</dbReference>
<reference evidence="3 4" key="1">
    <citation type="submission" date="2015-05" db="EMBL/GenBank/DDBJ databases">
        <authorList>
            <person name="Wang D.B."/>
            <person name="Wang M."/>
        </authorList>
    </citation>
    <scope>NUCLEOTIDE SEQUENCE [LARGE SCALE GENOMIC DNA]</scope>
    <source>
        <strain evidence="3">VL1</strain>
    </source>
</reference>
<proteinExistence type="predicted"/>
<accession>A0A0G4KL64</accession>
<dbReference type="SUPFAM" id="SSF48403">
    <property type="entry name" value="Ankyrin repeat"/>
    <property type="match status" value="1"/>
</dbReference>
<keyword evidence="2" id="KW-0040">ANK repeat</keyword>
<evidence type="ECO:0000313" key="4">
    <source>
        <dbReference type="Proteomes" id="UP000044602"/>
    </source>
</evidence>
<keyword evidence="1" id="KW-0677">Repeat</keyword>
<dbReference type="InterPro" id="IPR036770">
    <property type="entry name" value="Ankyrin_rpt-contain_sf"/>
</dbReference>
<sequence length="646" mass="70815">MYPESAAISCLELLVEEGRDTVVLHLLQHGFHPHHMLTSRILNLVSGTHGSSPHLTDINPLHISAAMGLQKVAALLIGQHGTHVDFRDSCGYTPLSYAIRSPFADDEMISELILCGADLMQEVPHGGIQVSILEYACHAGRFTAALHILDALELSDVPFAYDPALRVTIPMPCFQTKGQTSHTKKILVSKLLGRGANPNAIVRSSGAPLLTHLVRNHPTAVDFLLALPGVLVDTPDESGHTALAYALSPRTQPSPVYLKVAVSLLAHKATLTTTMTKWILDGTRCISTMRHMKKTLERGPRLLDFFRLIYGHCIEVPQWQRTHAQQYFLAEAPEWTVHLTCRKKSKGLWTRRVVESKVNKYFDLKIVPRGSAMSLSAPVQYLEPSNDEAPTNHSICLPDCLSRWDRIVAIGHMLLPDTPSIEFLPALDADEAGLGRTIYEAGICHGPRIAPTLATKVMLVDRGQTKRRRPVGRLIGRLVRRPIGRRKPASAATKGAMLNPGKTARWACSGGCVALSSRSKACGSQIWSVGIQSVRQHDEALTRDALFELVDDGAKLVCLPAGSGKGCRSTTASMDVRFCRAKQMRVFVDGVAYWARRLVKPCGQNQFETARSALVLCLCAGVETLPPLPVATRPDVLIVETHGRRR</sequence>
<dbReference type="EMBL" id="CVQH01002113">
    <property type="protein sequence ID" value="CRK08875.1"/>
    <property type="molecule type" value="Genomic_DNA"/>
</dbReference>
<dbReference type="STRING" id="100787.A0A0G4KL64"/>